<protein>
    <submittedName>
        <fullName evidence="1">Uncharacterized protein</fullName>
    </submittedName>
</protein>
<keyword evidence="2" id="KW-1185">Reference proteome</keyword>
<name>A0ABY6UNI5_BIOOC</name>
<proteinExistence type="predicted"/>
<organism evidence="1 2">
    <name type="scientific">Bionectria ochroleuca</name>
    <name type="common">Gliocladium roseum</name>
    <dbReference type="NCBI Taxonomy" id="29856"/>
    <lineage>
        <taxon>Eukaryota</taxon>
        <taxon>Fungi</taxon>
        <taxon>Dikarya</taxon>
        <taxon>Ascomycota</taxon>
        <taxon>Pezizomycotina</taxon>
        <taxon>Sordariomycetes</taxon>
        <taxon>Hypocreomycetidae</taxon>
        <taxon>Hypocreales</taxon>
        <taxon>Bionectriaceae</taxon>
        <taxon>Clonostachys</taxon>
    </lineage>
</organism>
<dbReference type="EMBL" id="CABFNS010000833">
    <property type="protein sequence ID" value="VUC31583.1"/>
    <property type="molecule type" value="Genomic_DNA"/>
</dbReference>
<accession>A0ABY6UNI5</accession>
<sequence length="146" mass="16589">MEASQNICVVRNLDSKCGRDYLMANLEFDSVAQKCVCLFSMPFNIARHSDDEFPVKHGFNSSSLPWVEISGGFRESVEEEVKSYPSLLDLLEILSNSKFHMLSTSPFSKNILIQYLGEDMQLDVYLINFPQDSGNYLTERAEVGLF</sequence>
<dbReference type="Proteomes" id="UP000766486">
    <property type="component" value="Unassembled WGS sequence"/>
</dbReference>
<evidence type="ECO:0000313" key="2">
    <source>
        <dbReference type="Proteomes" id="UP000766486"/>
    </source>
</evidence>
<evidence type="ECO:0000313" key="1">
    <source>
        <dbReference type="EMBL" id="VUC31583.1"/>
    </source>
</evidence>
<comment type="caution">
    <text evidence="1">The sequence shown here is derived from an EMBL/GenBank/DDBJ whole genome shotgun (WGS) entry which is preliminary data.</text>
</comment>
<gene>
    <name evidence="1" type="ORF">CLO192961_LOCUS305580</name>
</gene>
<reference evidence="1 2" key="1">
    <citation type="submission" date="2019-06" db="EMBL/GenBank/DDBJ databases">
        <authorList>
            <person name="Broberg M."/>
        </authorList>
    </citation>
    <scope>NUCLEOTIDE SEQUENCE [LARGE SCALE GENOMIC DNA]</scope>
</reference>